<dbReference type="AlphaFoldDB" id="A0A8J4YG36"/>
<keyword evidence="9" id="KW-1185">Reference proteome</keyword>
<evidence type="ECO:0000256" key="1">
    <source>
        <dbReference type="ARBA" id="ARBA00005964"/>
    </source>
</evidence>
<sequence length="686" mass="76645">MLRWLDALVVWWWCEVGVAGLLSEGPVTLTTPSGRLRGERYLLHDGSRGMRFLGIPYARPPLGPLRFAAPEKAEPWEGVKDARSFGPMCYQPLENEVWDLVESEVDLVKFENQLREALKRELGSELYEEEVEEMEDLARKKVEGEHRFKRKVEVEHRLRKKKKEDEEEEKCQGAGRGKKECVEWDLEYIEEEEEVVMEEQEEQEEVMTQTVAELEGERGAAGGGPRRRKVNASLPLLLYIHGGSFYSNGGRLYPGEKLASRGMVVVTINYRLGPFARGNWGLLDQRLALLWVRHHARAFGASLSKVLLLGNSAGAASVILHLVSPLSRGLFTRAVALSGCALAPWSLQTRPLHFAQKLATDVGCTQGDTQGMIGCLRTTNADAINKVYGEKYVQDGLWLAFAPVVEGEQPGAFLPHPPRKLMEEGQLTRVPLVMTLTRDEVTIWFSKTGQSDITLEDAEKWIDMLMKQKYPALEPLALAAVMHVVRASYLYARGHLANSTTTTTTTTTTPPSTPSTRTNSSITPTTGRSMALTKVVADLISDLGLRVPCVEEARVLSRWTTIYLAEFSYSSRDDVRVGDQQWIGSYHESELQFVFGLPFLGLGNTLRTPQDRSVAATFMQLLTSFAHSGLCFWEELIPLLTLWPIIPPKADRSASTSLTPPLPPSLLASLSLCLLFLLLFLRQHPT</sequence>
<feature type="domain" description="Carboxylesterase type B" evidence="7">
    <location>
        <begin position="228"/>
        <end position="629"/>
    </location>
</feature>
<organism evidence="8 9">
    <name type="scientific">Chionoecetes opilio</name>
    <name type="common">Atlantic snow crab</name>
    <name type="synonym">Cancer opilio</name>
    <dbReference type="NCBI Taxonomy" id="41210"/>
    <lineage>
        <taxon>Eukaryota</taxon>
        <taxon>Metazoa</taxon>
        <taxon>Ecdysozoa</taxon>
        <taxon>Arthropoda</taxon>
        <taxon>Crustacea</taxon>
        <taxon>Multicrustacea</taxon>
        <taxon>Malacostraca</taxon>
        <taxon>Eumalacostraca</taxon>
        <taxon>Eucarida</taxon>
        <taxon>Decapoda</taxon>
        <taxon>Pleocyemata</taxon>
        <taxon>Brachyura</taxon>
        <taxon>Eubrachyura</taxon>
        <taxon>Majoidea</taxon>
        <taxon>Majidae</taxon>
        <taxon>Chionoecetes</taxon>
    </lineage>
</organism>
<evidence type="ECO:0000256" key="2">
    <source>
        <dbReference type="ARBA" id="ARBA00023180"/>
    </source>
</evidence>
<feature type="region of interest" description="Disordered" evidence="4">
    <location>
        <begin position="500"/>
        <end position="524"/>
    </location>
</feature>
<evidence type="ECO:0000256" key="5">
    <source>
        <dbReference type="SAM" id="Phobius"/>
    </source>
</evidence>
<dbReference type="Pfam" id="PF00135">
    <property type="entry name" value="COesterase"/>
    <property type="match status" value="2"/>
</dbReference>
<name>A0A8J4YG36_CHIOP</name>
<comment type="caution">
    <text evidence="8">The sequence shown here is derived from an EMBL/GenBank/DDBJ whole genome shotgun (WGS) entry which is preliminary data.</text>
</comment>
<protein>
    <submittedName>
        <fullName evidence="8">Neuroligin-3</fullName>
    </submittedName>
</protein>
<dbReference type="Proteomes" id="UP000770661">
    <property type="component" value="Unassembled WGS sequence"/>
</dbReference>
<dbReference type="EMBL" id="JACEEZ010008841">
    <property type="protein sequence ID" value="KAG0722976.1"/>
    <property type="molecule type" value="Genomic_DNA"/>
</dbReference>
<evidence type="ECO:0000256" key="3">
    <source>
        <dbReference type="SAM" id="Coils"/>
    </source>
</evidence>
<dbReference type="InterPro" id="IPR002018">
    <property type="entry name" value="CarbesteraseB"/>
</dbReference>
<dbReference type="InterPro" id="IPR029058">
    <property type="entry name" value="AB_hydrolase_fold"/>
</dbReference>
<dbReference type="PANTHER" id="PTHR43903">
    <property type="entry name" value="NEUROLIGIN"/>
    <property type="match status" value="1"/>
</dbReference>
<dbReference type="OrthoDB" id="408631at2759"/>
<feature type="signal peptide" evidence="6">
    <location>
        <begin position="1"/>
        <end position="20"/>
    </location>
</feature>
<feature type="domain" description="Carboxylesterase type B" evidence="7">
    <location>
        <begin position="28"/>
        <end position="94"/>
    </location>
</feature>
<feature type="coiled-coil region" evidence="3">
    <location>
        <begin position="189"/>
        <end position="217"/>
    </location>
</feature>
<feature type="transmembrane region" description="Helical" evidence="5">
    <location>
        <begin position="662"/>
        <end position="681"/>
    </location>
</feature>
<evidence type="ECO:0000256" key="4">
    <source>
        <dbReference type="SAM" id="MobiDB-lite"/>
    </source>
</evidence>
<comment type="similarity">
    <text evidence="1">Belongs to the type-B carboxylesterase/lipase family.</text>
</comment>
<evidence type="ECO:0000313" key="8">
    <source>
        <dbReference type="EMBL" id="KAG0722976.1"/>
    </source>
</evidence>
<feature type="chain" id="PRO_5035287401" evidence="6">
    <location>
        <begin position="21"/>
        <end position="686"/>
    </location>
</feature>
<dbReference type="InterPro" id="IPR051093">
    <property type="entry name" value="Neuroligin/BSAL"/>
</dbReference>
<keyword evidence="2" id="KW-0325">Glycoprotein</keyword>
<keyword evidence="5" id="KW-1133">Transmembrane helix</keyword>
<reference evidence="8" key="1">
    <citation type="submission" date="2020-07" db="EMBL/GenBank/DDBJ databases">
        <title>The High-quality genome of the commercially important snow crab, Chionoecetes opilio.</title>
        <authorList>
            <person name="Jeong J.-H."/>
            <person name="Ryu S."/>
        </authorList>
    </citation>
    <scope>NUCLEOTIDE SEQUENCE</scope>
    <source>
        <strain evidence="8">MADBK_172401_WGS</strain>
        <tissue evidence="8">Digestive gland</tissue>
    </source>
</reference>
<gene>
    <name evidence="8" type="primary">Nlgn3</name>
    <name evidence="8" type="ORF">GWK47_043490</name>
</gene>
<feature type="coiled-coil region" evidence="3">
    <location>
        <begin position="100"/>
        <end position="147"/>
    </location>
</feature>
<evidence type="ECO:0000256" key="6">
    <source>
        <dbReference type="SAM" id="SignalP"/>
    </source>
</evidence>
<keyword evidence="6" id="KW-0732">Signal</keyword>
<dbReference type="SUPFAM" id="SSF53474">
    <property type="entry name" value="alpha/beta-Hydrolases"/>
    <property type="match status" value="1"/>
</dbReference>
<evidence type="ECO:0000259" key="7">
    <source>
        <dbReference type="Pfam" id="PF00135"/>
    </source>
</evidence>
<keyword evidence="5" id="KW-0812">Transmembrane</keyword>
<proteinExistence type="inferred from homology"/>
<accession>A0A8J4YG36</accession>
<evidence type="ECO:0000313" key="9">
    <source>
        <dbReference type="Proteomes" id="UP000770661"/>
    </source>
</evidence>
<dbReference type="Gene3D" id="3.40.50.1820">
    <property type="entry name" value="alpha/beta hydrolase"/>
    <property type="match status" value="2"/>
</dbReference>
<keyword evidence="5" id="KW-0472">Membrane</keyword>
<keyword evidence="3" id="KW-0175">Coiled coil</keyword>